<keyword evidence="1 2" id="KW-0808">Transferase</keyword>
<dbReference type="GO" id="GO:0070475">
    <property type="term" value="P:rRNA base methylation"/>
    <property type="evidence" value="ECO:0007669"/>
    <property type="project" value="UniProtKB-UniRule"/>
</dbReference>
<dbReference type="PANTHER" id="PTHR37426">
    <property type="entry name" value="RIBOSOMAL RNA LARGE SUBUNIT METHYLTRANSFERASE J"/>
    <property type="match status" value="1"/>
</dbReference>
<reference evidence="2 3" key="1">
    <citation type="submission" date="2015-12" db="EMBL/GenBank/DDBJ databases">
        <authorList>
            <person name="Shamseldin A."/>
            <person name="Moawad H."/>
            <person name="Abd El-Rahim W.M."/>
            <person name="Sadowsky M.J."/>
        </authorList>
    </citation>
    <scope>NUCLEOTIDE SEQUENCE [LARGE SCALE GENOMIC DNA]</scope>
    <source>
        <strain evidence="2 3">WF1</strain>
    </source>
</reference>
<dbReference type="GO" id="GO:0003723">
    <property type="term" value="F:RNA binding"/>
    <property type="evidence" value="ECO:0007669"/>
    <property type="project" value="UniProtKB-UniRule"/>
</dbReference>
<feature type="binding site" evidence="1">
    <location>
        <begin position="147"/>
        <end position="148"/>
    </location>
    <ligand>
        <name>S-adenosyl-L-methionine</name>
        <dbReference type="ChEBI" id="CHEBI:59789"/>
    </ligand>
</feature>
<dbReference type="Gene3D" id="3.40.50.150">
    <property type="entry name" value="Vaccinia Virus protein VP39"/>
    <property type="match status" value="1"/>
</dbReference>
<feature type="site" description="Interaction with substrate rRNA" evidence="1">
    <location>
        <position position="4"/>
    </location>
</feature>
<dbReference type="EC" id="2.1.1.266" evidence="1"/>
<name>A0A1V8M125_9GAMM</name>
<dbReference type="InterPro" id="IPR007473">
    <property type="entry name" value="RlmJ"/>
</dbReference>
<feature type="binding site" evidence="1">
    <location>
        <position position="42"/>
    </location>
    <ligand>
        <name>S-adenosyl-L-methionine</name>
        <dbReference type="ChEBI" id="CHEBI:59789"/>
    </ligand>
</feature>
<keyword evidence="1" id="KW-0698">rRNA processing</keyword>
<keyword evidence="1 2" id="KW-0489">Methyltransferase</keyword>
<keyword evidence="1" id="KW-0949">S-adenosyl-L-methionine</keyword>
<proteinExistence type="inferred from homology"/>
<feature type="binding site" evidence="1">
    <location>
        <position position="104"/>
    </location>
    <ligand>
        <name>S-adenosyl-L-methionine</name>
        <dbReference type="ChEBI" id="CHEBI:59789"/>
    </ligand>
</feature>
<gene>
    <name evidence="1" type="primary">rlmJ</name>
    <name evidence="2" type="ORF">AU255_17440</name>
</gene>
<dbReference type="HAMAP" id="MF_00934">
    <property type="entry name" value="23SrRNA_methyltr_J"/>
    <property type="match status" value="1"/>
</dbReference>
<comment type="similarity">
    <text evidence="1">Belongs to the RlmJ family.</text>
</comment>
<dbReference type="RefSeq" id="WP_080524213.1">
    <property type="nucleotide sequence ID" value="NZ_LPUF01000004.1"/>
</dbReference>
<dbReference type="Proteomes" id="UP000191980">
    <property type="component" value="Unassembled WGS sequence"/>
</dbReference>
<accession>A0A1V8M125</accession>
<dbReference type="STRING" id="1420851.AU255_17440"/>
<feature type="binding site" evidence="1">
    <location>
        <position position="122"/>
    </location>
    <ligand>
        <name>S-adenosyl-L-methionine</name>
        <dbReference type="ChEBI" id="CHEBI:59789"/>
    </ligand>
</feature>
<keyword evidence="3" id="KW-1185">Reference proteome</keyword>
<comment type="caution">
    <text evidence="2">The sequence shown here is derived from an EMBL/GenBank/DDBJ whole genome shotgun (WGS) entry which is preliminary data.</text>
</comment>
<keyword evidence="1" id="KW-0694">RNA-binding</keyword>
<protein>
    <recommendedName>
        <fullName evidence="1">Ribosomal RNA large subunit methyltransferase J</fullName>
        <ecNumber evidence="1">2.1.1.266</ecNumber>
    </recommendedName>
    <alternativeName>
        <fullName evidence="1">23S rRNA (adenine(2030)-N6)-methyltransferase</fullName>
    </alternativeName>
    <alternativeName>
        <fullName evidence="1">23S rRNA m6A2030 methyltransferase</fullName>
    </alternativeName>
</protein>
<feature type="active site" description="Proton acceptor" evidence="1">
    <location>
        <position position="168"/>
    </location>
</feature>
<sequence>MLSYRHSYHAGNFADVLKHSVLIHILEHLNKKQKPFCYVDTHAGAGNYSLVSEQAEKTQEYQQGIGALWQKSEQADHAPAAIINYMNVIKAFNTQDELTRYPGSPMIARHLMRSQDRLFLYELHNTEIELLRQSVNKDKRVQIAHEDGFKRCISNMPPQQRRGLVLIDPSYEMKTDYKQVIETLEQLYKRFTTGIYALWYPVVERLRIDELEQKILSSSLQNVQLFELGQLADSQALGMTASGMIVINPPWTLKTEMQKALPYLAEQLGIANQGYYRIKQLKDE</sequence>
<dbReference type="PANTHER" id="PTHR37426:SF1">
    <property type="entry name" value="RIBOSOMAL RNA LARGE SUBUNIT METHYLTRANSFERASE J"/>
    <property type="match status" value="1"/>
</dbReference>
<dbReference type="GO" id="GO:0005829">
    <property type="term" value="C:cytosol"/>
    <property type="evidence" value="ECO:0007669"/>
    <property type="project" value="TreeGrafter"/>
</dbReference>
<dbReference type="Pfam" id="PF04378">
    <property type="entry name" value="RsmJ"/>
    <property type="match status" value="1"/>
</dbReference>
<evidence type="ECO:0000313" key="2">
    <source>
        <dbReference type="EMBL" id="OQK15261.1"/>
    </source>
</evidence>
<comment type="subunit">
    <text evidence="1">Monomer.</text>
</comment>
<organism evidence="2 3">
    <name type="scientific">Methyloprofundus sedimenti</name>
    <dbReference type="NCBI Taxonomy" id="1420851"/>
    <lineage>
        <taxon>Bacteria</taxon>
        <taxon>Pseudomonadati</taxon>
        <taxon>Pseudomonadota</taxon>
        <taxon>Gammaproteobacteria</taxon>
        <taxon>Methylococcales</taxon>
        <taxon>Methylococcaceae</taxon>
        <taxon>Methyloprofundus</taxon>
    </lineage>
</organism>
<dbReference type="OrthoDB" id="9791274at2"/>
<feature type="binding site" evidence="1">
    <location>
        <position position="168"/>
    </location>
    <ligand>
        <name>S-adenosyl-L-methionine</name>
        <dbReference type="ChEBI" id="CHEBI:59789"/>
    </ligand>
</feature>
<comment type="function">
    <text evidence="1">Specifically methylates the adenine in position 2030 of 23S rRNA.</text>
</comment>
<feature type="binding site" evidence="1">
    <location>
        <position position="19"/>
    </location>
    <ligand>
        <name>S-adenosyl-L-methionine</name>
        <dbReference type="ChEBI" id="CHEBI:59789"/>
    </ligand>
</feature>
<evidence type="ECO:0000256" key="1">
    <source>
        <dbReference type="HAMAP-Rule" id="MF_00934"/>
    </source>
</evidence>
<dbReference type="InterPro" id="IPR029063">
    <property type="entry name" value="SAM-dependent_MTases_sf"/>
</dbReference>
<dbReference type="GO" id="GO:0036307">
    <property type="term" value="F:23S rRNA (adenine(2030)-N(6))-methyltransferase activity"/>
    <property type="evidence" value="ECO:0007669"/>
    <property type="project" value="UniProtKB-UniRule"/>
</dbReference>
<dbReference type="AlphaFoldDB" id="A0A1V8M125"/>
<dbReference type="EMBL" id="LPUF01000004">
    <property type="protein sequence ID" value="OQK15261.1"/>
    <property type="molecule type" value="Genomic_DNA"/>
</dbReference>
<evidence type="ECO:0000313" key="3">
    <source>
        <dbReference type="Proteomes" id="UP000191980"/>
    </source>
</evidence>
<dbReference type="SUPFAM" id="SSF53335">
    <property type="entry name" value="S-adenosyl-L-methionine-dependent methyltransferases"/>
    <property type="match status" value="1"/>
</dbReference>
<comment type="catalytic activity">
    <reaction evidence="1">
        <text>adenosine(2030) in 23S rRNA + S-adenosyl-L-methionine = N(6)-methyladenosine(2030) in 23S rRNA + S-adenosyl-L-homocysteine + H(+)</text>
        <dbReference type="Rhea" id="RHEA:43736"/>
        <dbReference type="Rhea" id="RHEA-COMP:10668"/>
        <dbReference type="Rhea" id="RHEA-COMP:10669"/>
        <dbReference type="ChEBI" id="CHEBI:15378"/>
        <dbReference type="ChEBI" id="CHEBI:57856"/>
        <dbReference type="ChEBI" id="CHEBI:59789"/>
        <dbReference type="ChEBI" id="CHEBI:74411"/>
        <dbReference type="ChEBI" id="CHEBI:74449"/>
        <dbReference type="EC" id="2.1.1.266"/>
    </reaction>
</comment>